<feature type="region of interest" description="Disordered" evidence="1">
    <location>
        <begin position="1471"/>
        <end position="1511"/>
    </location>
</feature>
<sequence>MAGSDRSSLREVSCTKFRATYCAAVLLALVAASSAHPRHGTAKRTTLEAQALQPTGPYLTHTAADCPARAQVCLSTGMTFTLMDDKQHNFDPHPKDRPDKYSPITQAFPITITSSEPITGLQFEAVDEDCVRPWLSGMAGQEGSLLMQLFWGGQIEFNAPAVFPTEPESMDELPAQPEAALFAIAGVGSAHPPEKQLCISTIRATYGEETQTLVGQPVNCPFDTTRCTPHVSSKAETDLIPGRLAELYKKAAKLAPEDINAIARMQSGIKELLARVHPDNQRVVNQTIAKALLRQELGPFNKATAQPYTQILLDWAADAATQAEWAASAPAAQQSARQQVSEQAAAIRMAQLTDIDEDEEDGEDDSGDDYGLGFDLEQPALLDALQQGSNQQSASRGYDQPDDVAEPIDETSHLHPFSLDISRRSLLQLAPELDDSALNLEPGLFTSTSSEAGGMTSAENDNKLEAMMDSTLAAEGALVDPVPGVVGEGNGPPTAAPALTNTPEGVLVDTPGGLEQGIPSDTLGSLGTPVPPATLTAITPPAPRIKDDKTDASLGFDDAMATTSSDAQETDKQLSETFGSSAADMPAKDLLVNLPAAAPVDSKKPQEAHEAAMGATAKTNSSKQLAPGSHAAAPSTSAHPPSAASKSSSQLTGGLWGKAKNMFGMGGGSRSTAEEEELLEELAEEEEDADMMQAVIRSQTGSGSPSASKANKPGKQSQEEVDEMRERDELLREAEEETDVEDREGFNLGESILAATETGHVSPAPASGKNNTSGKTAPASKASTSGLFSTGAANKGSDSQLEMEREVERFEQQEAELEAEMAETRPSSSAKKAGQKGNKSNAAPPAPSSSNSAFSKSNASGKTLSQSSTSRQDAEDQLFQEASALESEDFPYLEEDVEIRAAEQKANAKQAASKGVAPSTARKLPPAGGQYTLENSSSGKPSTGGIKDALDELRDDLEEEAFEATDAGLPATGAGSALRQPPSTASQGKAVGAPTASVSTLLGGRKTGEGSQELLEDSDMGLFSEDSAGKSAASKGTLAFEEDEEALGLAGGSSSTPSKTGSSKLPEAFREDITGNDTMRSKASQGTLPGAAKTSNKTSETLAGKASDVLAGKSGVNTSAIKASVDKLADEAETSFDDLASGLGASSSSKSSKGLTGSPGSKAASASFSDADAMDEYGEQSIFAGSLGSSAKEAAGLSGKSSTQASASSPGPSTLAGAAAKLVGGSSSSSSGKTPPPPGASSDLGLTSAFGSSGSSSKEDSAFGRDSDPLSSTGFGQKITPGSSGISSSKEDSTLGSLGSYESSSKGTSAFGSSPDLLSKAGLGQKGSSAGSSKSSSQLGAESDTKLDASSSMAVRDALKSAKDATTSGKGITGFDGPESMAEMMDEQVNRTPGGTLVRDELAAPSKPSSQSTGQKINGLIFSPGSSTRNLIVVSILGAVAGAAAIHYYRILKVNPAQKRIVDLRHFGQPRRGASSYSRVSNPAAQTWDKDWNDDNWDDASERGFRQKPSR</sequence>
<feature type="compositionally biased region" description="Basic and acidic residues" evidence="1">
    <location>
        <begin position="1257"/>
        <end position="1268"/>
    </location>
</feature>
<feature type="compositionally biased region" description="Polar residues" evidence="1">
    <location>
        <begin position="768"/>
        <end position="799"/>
    </location>
</feature>
<feature type="region of interest" description="Disordered" evidence="1">
    <location>
        <begin position="1360"/>
        <end position="1379"/>
    </location>
</feature>
<feature type="region of interest" description="Disordered" evidence="1">
    <location>
        <begin position="1139"/>
        <end position="1168"/>
    </location>
</feature>
<name>A0AAW1RYG5_9CHLO</name>
<feature type="compositionally biased region" description="Low complexity" evidence="1">
    <location>
        <begin position="1198"/>
        <end position="1233"/>
    </location>
</feature>
<evidence type="ECO:0000256" key="1">
    <source>
        <dbReference type="SAM" id="MobiDB-lite"/>
    </source>
</evidence>
<evidence type="ECO:0000313" key="4">
    <source>
        <dbReference type="Proteomes" id="UP001438707"/>
    </source>
</evidence>
<dbReference type="EMBL" id="JALJOS010000005">
    <property type="protein sequence ID" value="KAK9838868.1"/>
    <property type="molecule type" value="Genomic_DNA"/>
</dbReference>
<feature type="region of interest" description="Disordered" evidence="1">
    <location>
        <begin position="598"/>
        <end position="1109"/>
    </location>
</feature>
<evidence type="ECO:0000313" key="3">
    <source>
        <dbReference type="EMBL" id="KAK9838868.1"/>
    </source>
</evidence>
<keyword evidence="2" id="KW-0472">Membrane</keyword>
<feature type="compositionally biased region" description="Low complexity" evidence="1">
    <location>
        <begin position="1052"/>
        <end position="1064"/>
    </location>
</feature>
<feature type="compositionally biased region" description="Acidic residues" evidence="1">
    <location>
        <begin position="354"/>
        <end position="368"/>
    </location>
</feature>
<keyword evidence="4" id="KW-1185">Reference proteome</keyword>
<feature type="compositionally biased region" description="Low complexity" evidence="1">
    <location>
        <begin position="836"/>
        <end position="862"/>
    </location>
</feature>
<feature type="compositionally biased region" description="Polar residues" evidence="1">
    <location>
        <begin position="696"/>
        <end position="709"/>
    </location>
</feature>
<feature type="compositionally biased region" description="Polar residues" evidence="1">
    <location>
        <begin position="1075"/>
        <end position="1101"/>
    </location>
</feature>
<feature type="compositionally biased region" description="Basic and acidic residues" evidence="1">
    <location>
        <begin position="601"/>
        <end position="610"/>
    </location>
</feature>
<accession>A0AAW1RYG5</accession>
<dbReference type="Proteomes" id="UP001438707">
    <property type="component" value="Unassembled WGS sequence"/>
</dbReference>
<feature type="transmembrane region" description="Helical" evidence="2">
    <location>
        <begin position="1431"/>
        <end position="1451"/>
    </location>
</feature>
<evidence type="ECO:0000256" key="2">
    <source>
        <dbReference type="SAM" id="Phobius"/>
    </source>
</evidence>
<feature type="compositionally biased region" description="Polar residues" evidence="1">
    <location>
        <begin position="1475"/>
        <end position="1485"/>
    </location>
</feature>
<feature type="compositionally biased region" description="Polar residues" evidence="1">
    <location>
        <begin position="386"/>
        <end position="395"/>
    </location>
</feature>
<feature type="compositionally biased region" description="Polar residues" evidence="1">
    <location>
        <begin position="932"/>
        <end position="941"/>
    </location>
</feature>
<feature type="compositionally biased region" description="Acidic residues" evidence="1">
    <location>
        <begin position="674"/>
        <end position="690"/>
    </location>
</feature>
<comment type="caution">
    <text evidence="3">The sequence shown here is derived from an EMBL/GenBank/DDBJ whole genome shotgun (WGS) entry which is preliminary data.</text>
</comment>
<feature type="compositionally biased region" description="Acidic residues" evidence="1">
    <location>
        <begin position="953"/>
        <end position="963"/>
    </location>
</feature>
<feature type="compositionally biased region" description="Basic and acidic residues" evidence="1">
    <location>
        <begin position="802"/>
        <end position="812"/>
    </location>
</feature>
<gene>
    <name evidence="3" type="ORF">WJX74_004925</name>
</gene>
<keyword evidence="2" id="KW-0812">Transmembrane</keyword>
<proteinExistence type="predicted"/>
<organism evidence="3 4">
    <name type="scientific">Apatococcus lobatus</name>
    <dbReference type="NCBI Taxonomy" id="904363"/>
    <lineage>
        <taxon>Eukaryota</taxon>
        <taxon>Viridiplantae</taxon>
        <taxon>Chlorophyta</taxon>
        <taxon>core chlorophytes</taxon>
        <taxon>Trebouxiophyceae</taxon>
        <taxon>Chlorellales</taxon>
        <taxon>Chlorellaceae</taxon>
        <taxon>Apatococcus</taxon>
    </lineage>
</organism>
<feature type="compositionally biased region" description="Basic and acidic residues" evidence="1">
    <location>
        <begin position="724"/>
        <end position="733"/>
    </location>
</feature>
<feature type="region of interest" description="Disordered" evidence="1">
    <location>
        <begin position="386"/>
        <end position="408"/>
    </location>
</feature>
<feature type="region of interest" description="Disordered" evidence="1">
    <location>
        <begin position="353"/>
        <end position="373"/>
    </location>
</feature>
<protein>
    <submittedName>
        <fullName evidence="3">Uncharacterized protein</fullName>
    </submittedName>
</protein>
<feature type="region of interest" description="Disordered" evidence="1">
    <location>
        <begin position="1193"/>
        <end position="1352"/>
    </location>
</feature>
<feature type="compositionally biased region" description="Acidic residues" evidence="1">
    <location>
        <begin position="886"/>
        <end position="897"/>
    </location>
</feature>
<keyword evidence="2" id="KW-1133">Transmembrane helix</keyword>
<reference evidence="3 4" key="1">
    <citation type="journal article" date="2024" name="Nat. Commun.">
        <title>Phylogenomics reveals the evolutionary origins of lichenization in chlorophyte algae.</title>
        <authorList>
            <person name="Puginier C."/>
            <person name="Libourel C."/>
            <person name="Otte J."/>
            <person name="Skaloud P."/>
            <person name="Haon M."/>
            <person name="Grisel S."/>
            <person name="Petersen M."/>
            <person name="Berrin J.G."/>
            <person name="Delaux P.M."/>
            <person name="Dal Grande F."/>
            <person name="Keller J."/>
        </authorList>
    </citation>
    <scope>NUCLEOTIDE SEQUENCE [LARGE SCALE GENOMIC DNA]</scope>
    <source>
        <strain evidence="3 4">SAG 2145</strain>
    </source>
</reference>
<feature type="compositionally biased region" description="Low complexity" evidence="1">
    <location>
        <begin position="1303"/>
        <end position="1341"/>
    </location>
</feature>
<feature type="compositionally biased region" description="Low complexity" evidence="1">
    <location>
        <begin position="626"/>
        <end position="649"/>
    </location>
</feature>